<accession>A0A814EU84</accession>
<reference evidence="2" key="1">
    <citation type="submission" date="2021-02" db="EMBL/GenBank/DDBJ databases">
        <authorList>
            <person name="Nowell W R."/>
        </authorList>
    </citation>
    <scope>NUCLEOTIDE SEQUENCE</scope>
</reference>
<feature type="region of interest" description="Disordered" evidence="1">
    <location>
        <begin position="1"/>
        <end position="36"/>
    </location>
</feature>
<evidence type="ECO:0000313" key="3">
    <source>
        <dbReference type="EMBL" id="CAF1030774.1"/>
    </source>
</evidence>
<dbReference type="Proteomes" id="UP000663854">
    <property type="component" value="Unassembled WGS sequence"/>
</dbReference>
<dbReference type="EMBL" id="CAJNOL010000366">
    <property type="protein sequence ID" value="CAF1030774.1"/>
    <property type="molecule type" value="Genomic_DNA"/>
</dbReference>
<dbReference type="AlphaFoldDB" id="A0A814EU84"/>
<protein>
    <submittedName>
        <fullName evidence="2">Uncharacterized protein</fullName>
    </submittedName>
</protein>
<gene>
    <name evidence="3" type="ORF">JXQ802_LOCUS15633</name>
    <name evidence="2" type="ORF">PYM288_LOCUS13159</name>
</gene>
<proteinExistence type="predicted"/>
<dbReference type="EMBL" id="CAJNOH010000258">
    <property type="protein sequence ID" value="CAF0972031.1"/>
    <property type="molecule type" value="Genomic_DNA"/>
</dbReference>
<sequence>MSVTSVDQDNTVENSFQHSQLSKIENDKQENLSTIDTTKDDDEKWARYKKLVEAESISKNYIGDGAQIRLKLGYHDDADWQILLSEVNNTEHPLRELQLDWDDMNMGDSDEAVKRHFIELTKILGTHTIFVKLTFPIPWNNRLAFALEALKDNRFIKHLSTESDGIDLDSARALTEMLMNNQVLLSLDLHFEVFNPGGDHGEGYLNRPVSDETFVELAHSLQASVLERLKIYDINTKGFEILVKSVPKTLTHLDLGENTLSEEIIPILHSYLKSNGATLKELILNDHLATEYLQQQEPSSLSTVKIMQNTSWEARLSRKAHSLNLEMNQLDDTVEPLLVTELTKNDTTFREIILTLNDELNQNHLNYLQTLFDQWKLKYFDC</sequence>
<dbReference type="SUPFAM" id="SSF52047">
    <property type="entry name" value="RNI-like"/>
    <property type="match status" value="1"/>
</dbReference>
<name>A0A814EU84_9BILA</name>
<dbReference type="Proteomes" id="UP000663870">
    <property type="component" value="Unassembled WGS sequence"/>
</dbReference>
<evidence type="ECO:0000256" key="1">
    <source>
        <dbReference type="SAM" id="MobiDB-lite"/>
    </source>
</evidence>
<evidence type="ECO:0000313" key="2">
    <source>
        <dbReference type="EMBL" id="CAF0972031.1"/>
    </source>
</evidence>
<evidence type="ECO:0000313" key="4">
    <source>
        <dbReference type="Proteomes" id="UP000663854"/>
    </source>
</evidence>
<feature type="compositionally biased region" description="Polar residues" evidence="1">
    <location>
        <begin position="1"/>
        <end position="23"/>
    </location>
</feature>
<comment type="caution">
    <text evidence="2">The sequence shown here is derived from an EMBL/GenBank/DDBJ whole genome shotgun (WGS) entry which is preliminary data.</text>
</comment>
<dbReference type="Gene3D" id="3.80.10.10">
    <property type="entry name" value="Ribonuclease Inhibitor"/>
    <property type="match status" value="1"/>
</dbReference>
<keyword evidence="5" id="KW-1185">Reference proteome</keyword>
<organism evidence="2 4">
    <name type="scientific">Rotaria sordida</name>
    <dbReference type="NCBI Taxonomy" id="392033"/>
    <lineage>
        <taxon>Eukaryota</taxon>
        <taxon>Metazoa</taxon>
        <taxon>Spiralia</taxon>
        <taxon>Gnathifera</taxon>
        <taxon>Rotifera</taxon>
        <taxon>Eurotatoria</taxon>
        <taxon>Bdelloidea</taxon>
        <taxon>Philodinida</taxon>
        <taxon>Philodinidae</taxon>
        <taxon>Rotaria</taxon>
    </lineage>
</organism>
<dbReference type="InterPro" id="IPR032675">
    <property type="entry name" value="LRR_dom_sf"/>
</dbReference>
<evidence type="ECO:0000313" key="5">
    <source>
        <dbReference type="Proteomes" id="UP000663870"/>
    </source>
</evidence>